<gene>
    <name evidence="1" type="ORF">VNO77_02700</name>
</gene>
<dbReference type="Proteomes" id="UP001367508">
    <property type="component" value="Unassembled WGS sequence"/>
</dbReference>
<reference evidence="1 2" key="1">
    <citation type="submission" date="2024-01" db="EMBL/GenBank/DDBJ databases">
        <title>The genomes of 5 underutilized Papilionoideae crops provide insights into root nodulation and disease resistanc.</title>
        <authorList>
            <person name="Jiang F."/>
        </authorList>
    </citation>
    <scope>NUCLEOTIDE SEQUENCE [LARGE SCALE GENOMIC DNA]</scope>
    <source>
        <strain evidence="1">LVBAO_FW01</strain>
        <tissue evidence="1">Leaves</tissue>
    </source>
</reference>
<proteinExistence type="predicted"/>
<accession>A0AAN9MU88</accession>
<evidence type="ECO:0000313" key="2">
    <source>
        <dbReference type="Proteomes" id="UP001367508"/>
    </source>
</evidence>
<evidence type="ECO:0000313" key="1">
    <source>
        <dbReference type="EMBL" id="KAK7360691.1"/>
    </source>
</evidence>
<dbReference type="AlphaFoldDB" id="A0AAN9MU88"/>
<protein>
    <submittedName>
        <fullName evidence="1">Uncharacterized protein</fullName>
    </submittedName>
</protein>
<comment type="caution">
    <text evidence="1">The sequence shown here is derived from an EMBL/GenBank/DDBJ whole genome shotgun (WGS) entry which is preliminary data.</text>
</comment>
<keyword evidence="2" id="KW-1185">Reference proteome</keyword>
<sequence>MPPRLIIHNSLTKFQGSDPVKVVSGSSVLGARHKGVIPIVGFQLRPYPLFICISLLLLKYGEVELKSRSDATPDMLLNAIMVSRHQSTWQIHKTKRLRSMHRSEYISSSILT</sequence>
<dbReference type="EMBL" id="JAYMYQ010000001">
    <property type="protein sequence ID" value="KAK7360691.1"/>
    <property type="molecule type" value="Genomic_DNA"/>
</dbReference>
<organism evidence="1 2">
    <name type="scientific">Canavalia gladiata</name>
    <name type="common">Sword bean</name>
    <name type="synonym">Dolichos gladiatus</name>
    <dbReference type="NCBI Taxonomy" id="3824"/>
    <lineage>
        <taxon>Eukaryota</taxon>
        <taxon>Viridiplantae</taxon>
        <taxon>Streptophyta</taxon>
        <taxon>Embryophyta</taxon>
        <taxon>Tracheophyta</taxon>
        <taxon>Spermatophyta</taxon>
        <taxon>Magnoliopsida</taxon>
        <taxon>eudicotyledons</taxon>
        <taxon>Gunneridae</taxon>
        <taxon>Pentapetalae</taxon>
        <taxon>rosids</taxon>
        <taxon>fabids</taxon>
        <taxon>Fabales</taxon>
        <taxon>Fabaceae</taxon>
        <taxon>Papilionoideae</taxon>
        <taxon>50 kb inversion clade</taxon>
        <taxon>NPAAA clade</taxon>
        <taxon>indigoferoid/millettioid clade</taxon>
        <taxon>Phaseoleae</taxon>
        <taxon>Canavalia</taxon>
    </lineage>
</organism>
<name>A0AAN9MU88_CANGL</name>